<dbReference type="Proteomes" id="UP001470230">
    <property type="component" value="Unassembled WGS sequence"/>
</dbReference>
<reference evidence="2 3" key="1">
    <citation type="submission" date="2024-04" db="EMBL/GenBank/DDBJ databases">
        <title>Tritrichomonas musculus Genome.</title>
        <authorList>
            <person name="Alves-Ferreira E."/>
            <person name="Grigg M."/>
            <person name="Lorenzi H."/>
            <person name="Galac M."/>
        </authorList>
    </citation>
    <scope>NUCLEOTIDE SEQUENCE [LARGE SCALE GENOMIC DNA]</scope>
    <source>
        <strain evidence="2 3">EAF2021</strain>
    </source>
</reference>
<proteinExistence type="predicted"/>
<accession>A0ABR2GWU3</accession>
<evidence type="ECO:0000313" key="2">
    <source>
        <dbReference type="EMBL" id="KAK8837725.1"/>
    </source>
</evidence>
<feature type="transmembrane region" description="Helical" evidence="1">
    <location>
        <begin position="306"/>
        <end position="324"/>
    </location>
</feature>
<comment type="caution">
    <text evidence="2">The sequence shown here is derived from an EMBL/GenBank/DDBJ whole genome shotgun (WGS) entry which is preliminary data.</text>
</comment>
<keyword evidence="1" id="KW-1133">Transmembrane helix</keyword>
<dbReference type="EMBL" id="JAPFFF010000058">
    <property type="protein sequence ID" value="KAK8837725.1"/>
    <property type="molecule type" value="Genomic_DNA"/>
</dbReference>
<evidence type="ECO:0000256" key="1">
    <source>
        <dbReference type="SAM" id="Phobius"/>
    </source>
</evidence>
<keyword evidence="1" id="KW-0472">Membrane</keyword>
<evidence type="ECO:0000313" key="3">
    <source>
        <dbReference type="Proteomes" id="UP001470230"/>
    </source>
</evidence>
<keyword evidence="3" id="KW-1185">Reference proteome</keyword>
<keyword evidence="1" id="KW-0812">Transmembrane</keyword>
<name>A0ABR2GWU3_9EUKA</name>
<organism evidence="2 3">
    <name type="scientific">Tritrichomonas musculus</name>
    <dbReference type="NCBI Taxonomy" id="1915356"/>
    <lineage>
        <taxon>Eukaryota</taxon>
        <taxon>Metamonada</taxon>
        <taxon>Parabasalia</taxon>
        <taxon>Tritrichomonadida</taxon>
        <taxon>Tritrichomonadidae</taxon>
        <taxon>Tritrichomonas</taxon>
    </lineage>
</organism>
<gene>
    <name evidence="2" type="ORF">M9Y10_036260</name>
</gene>
<sequence length="331" mass="38566">MQNSNPNNSNAIIFGEEGFPSFLHEILRIKRSKNPITVLSLYLSQYSTPTNCFYPSKEINMFDKSINIFLLQMKPNILSETIQFISFLDFQLSIGYQLKNSDYYLLYRIFSIYPDVFKSMVPIVISSQHPIEFFSIFVLNPHFDQCVFQYQLKQTYTEDSDLMNRILKYISEHKCPVHQTLYNNFSRIIPTKTLETILKNNDIIATQEPCKYNKEVKSYKSLAISNSLAFDKDDDISEDIRSVQILEKQSYIRTNQVIQLRRIRPEGNSFYVDGKAPSGKVSTRSCKIDNDSSFTIVPKKSLSKDIIVFTIFLIILCISAYIFWKYTSFKP</sequence>
<protein>
    <submittedName>
        <fullName evidence="2">Uncharacterized protein</fullName>
    </submittedName>
</protein>